<dbReference type="SMART" id="SM00463">
    <property type="entry name" value="SMR"/>
    <property type="match status" value="1"/>
</dbReference>
<name>A0AAE2YPD4_9PROT</name>
<organism evidence="3 4">
    <name type="scientific">Igneacidithiobacillus copahuensis</name>
    <dbReference type="NCBI Taxonomy" id="2724909"/>
    <lineage>
        <taxon>Bacteria</taxon>
        <taxon>Pseudomonadati</taxon>
        <taxon>Pseudomonadota</taxon>
        <taxon>Acidithiobacillia</taxon>
        <taxon>Acidithiobacillales</taxon>
        <taxon>Acidithiobacillaceae</taxon>
        <taxon>Igneacidithiobacillus</taxon>
    </lineage>
</organism>
<evidence type="ECO:0000256" key="1">
    <source>
        <dbReference type="SAM" id="MobiDB-lite"/>
    </source>
</evidence>
<dbReference type="GO" id="GO:0004520">
    <property type="term" value="F:DNA endonuclease activity"/>
    <property type="evidence" value="ECO:0007669"/>
    <property type="project" value="TreeGrafter"/>
</dbReference>
<accession>A0AAE2YPD4</accession>
<evidence type="ECO:0000259" key="2">
    <source>
        <dbReference type="PROSITE" id="PS50828"/>
    </source>
</evidence>
<evidence type="ECO:0000313" key="4">
    <source>
        <dbReference type="Proteomes" id="UP001197378"/>
    </source>
</evidence>
<dbReference type="Gene3D" id="3.30.1370.110">
    <property type="match status" value="1"/>
</dbReference>
<evidence type="ECO:0000313" key="3">
    <source>
        <dbReference type="EMBL" id="MBU2787493.1"/>
    </source>
</evidence>
<dbReference type="PANTHER" id="PTHR35562">
    <property type="entry name" value="DNA ENDONUCLEASE SMRA-RELATED"/>
    <property type="match status" value="1"/>
</dbReference>
<proteinExistence type="predicted"/>
<dbReference type="SUPFAM" id="SSF160443">
    <property type="entry name" value="SMR domain-like"/>
    <property type="match status" value="1"/>
</dbReference>
<dbReference type="PANTHER" id="PTHR35562:SF2">
    <property type="entry name" value="DNA ENDONUCLEASE SMRA-RELATED"/>
    <property type="match status" value="1"/>
</dbReference>
<dbReference type="Pfam" id="PF01713">
    <property type="entry name" value="Smr"/>
    <property type="match status" value="1"/>
</dbReference>
<dbReference type="InterPro" id="IPR036063">
    <property type="entry name" value="Smr_dom_sf"/>
</dbReference>
<dbReference type="AlphaFoldDB" id="A0AAE2YPD4"/>
<comment type="caution">
    <text evidence="3">The sequence shown here is derived from an EMBL/GenBank/DDBJ whole genome shotgun (WGS) entry which is preliminary data.</text>
</comment>
<feature type="compositionally biased region" description="Pro residues" evidence="1">
    <location>
        <begin position="1"/>
        <end position="15"/>
    </location>
</feature>
<dbReference type="EMBL" id="JAAXYO010000044">
    <property type="protein sequence ID" value="MBU2787493.1"/>
    <property type="molecule type" value="Genomic_DNA"/>
</dbReference>
<dbReference type="PROSITE" id="PS50828">
    <property type="entry name" value="SMR"/>
    <property type="match status" value="1"/>
</dbReference>
<gene>
    <name evidence="3" type="ORF">HFQ13_04585</name>
</gene>
<reference evidence="3" key="1">
    <citation type="journal article" date="2021" name="ISME J.">
        <title>Genomic evolution of the class Acidithiobacillia: deep-branching Proteobacteria living in extreme acidic conditions.</title>
        <authorList>
            <person name="Moya-Beltran A."/>
            <person name="Beard S."/>
            <person name="Rojas-Villalobos C."/>
            <person name="Issotta F."/>
            <person name="Gallardo Y."/>
            <person name="Ulloa R."/>
            <person name="Giaveno A."/>
            <person name="Degli Esposti M."/>
            <person name="Johnson D.B."/>
            <person name="Quatrini R."/>
        </authorList>
    </citation>
    <scope>NUCLEOTIDE SEQUENCE</scope>
    <source>
        <strain evidence="3">VAN18-1</strain>
    </source>
</reference>
<protein>
    <recommendedName>
        <fullName evidence="2">Smr domain-containing protein</fullName>
    </recommendedName>
</protein>
<keyword evidence="4" id="KW-1185">Reference proteome</keyword>
<dbReference type="InterPro" id="IPR002625">
    <property type="entry name" value="Smr_dom"/>
</dbReference>
<feature type="domain" description="Smr" evidence="2">
    <location>
        <begin position="74"/>
        <end position="155"/>
    </location>
</feature>
<sequence>MFSAPEPPPRAPAPEPEAHQATADELAVLADLARGNKEENDWWTGDEWVYLRPGLPERLLRDLRRGKIRVQADLDLHGLRVDEARAAVAEFLAESRRQRWTCVRIVHGKGYGSPGQVPVLKRLVGHWLQRHREVLAFLQAGPAEGGSGALRVLLGELRR</sequence>
<feature type="region of interest" description="Disordered" evidence="1">
    <location>
        <begin position="1"/>
        <end position="22"/>
    </location>
</feature>
<dbReference type="Proteomes" id="UP001197378">
    <property type="component" value="Unassembled WGS sequence"/>
</dbReference>